<dbReference type="EMBL" id="AP024597">
    <property type="protein sequence ID" value="BCU70954.1"/>
    <property type="molecule type" value="Genomic_DNA"/>
</dbReference>
<feature type="domain" description="Fe/B12 periplasmic-binding" evidence="2">
    <location>
        <begin position="45"/>
        <end position="303"/>
    </location>
</feature>
<keyword evidence="4" id="KW-1185">Reference proteome</keyword>
<evidence type="ECO:0000256" key="1">
    <source>
        <dbReference type="SAM" id="Phobius"/>
    </source>
</evidence>
<evidence type="ECO:0000313" key="3">
    <source>
        <dbReference type="EMBL" id="BCU70954.1"/>
    </source>
</evidence>
<reference evidence="3 4" key="1">
    <citation type="submission" date="2021-04" db="EMBL/GenBank/DDBJ databases">
        <title>Complete genome sequence of Stygiolobus sp. KN-1.</title>
        <authorList>
            <person name="Nakamura K."/>
            <person name="Sakai H."/>
            <person name="Kurosawa N."/>
        </authorList>
    </citation>
    <scope>NUCLEOTIDE SEQUENCE [LARGE SCALE GENOMIC DNA]</scope>
    <source>
        <strain evidence="3 4">KN-1</strain>
    </source>
</reference>
<dbReference type="AlphaFoldDB" id="A0A8D5U7V1"/>
<dbReference type="PANTHER" id="PTHR30535">
    <property type="entry name" value="VITAMIN B12-BINDING PROTEIN"/>
    <property type="match status" value="1"/>
</dbReference>
<protein>
    <submittedName>
        <fullName evidence="3">ABC transporter substrate-binding protein</fullName>
    </submittedName>
</protein>
<dbReference type="PROSITE" id="PS50983">
    <property type="entry name" value="FE_B12_PBP"/>
    <property type="match status" value="1"/>
</dbReference>
<dbReference type="Pfam" id="PF01497">
    <property type="entry name" value="Peripla_BP_2"/>
    <property type="match status" value="1"/>
</dbReference>
<dbReference type="RefSeq" id="WP_221287652.1">
    <property type="nucleotide sequence ID" value="NZ_AP024597.1"/>
</dbReference>
<gene>
    <name evidence="3" type="ORF">KN1_22510</name>
</gene>
<dbReference type="InterPro" id="IPR050902">
    <property type="entry name" value="ABC_Transporter_SBP"/>
</dbReference>
<evidence type="ECO:0000259" key="2">
    <source>
        <dbReference type="PROSITE" id="PS50983"/>
    </source>
</evidence>
<evidence type="ECO:0000313" key="4">
    <source>
        <dbReference type="Proteomes" id="UP000825123"/>
    </source>
</evidence>
<sequence length="323" mass="35374">MKPSVIVGVVLVLIILVSVIVYMHYFSGTQTVVPSTTTAPPKNLRIVSLAPSDTQILISLGLGKDIVGMDIYSYQLLEDLNETSLVPSNVTVFNNICPPNISGILLLHPNKVLVEYGLDAHYIPEMEKAGLPLMITNNDYALSLAQIEENIISIAESLNDTQAGMQVVKWMESQVENYTPTVSTAYFDWICSNGEAYTAGGDVFINNVLELAGGYNVFENFSGYPEVTPSKVLLADPSIIIAQSVYNYSYTMTLIKEYFTNTSAVEDGKVYIISGLAVDLLDEPGPLSVYGVIMLHKILTGQAPHYVNTTWVRTNINVSIPVY</sequence>
<proteinExistence type="predicted"/>
<dbReference type="Gene3D" id="3.40.50.1980">
    <property type="entry name" value="Nitrogenase molybdenum iron protein domain"/>
    <property type="match status" value="2"/>
</dbReference>
<dbReference type="SUPFAM" id="SSF53807">
    <property type="entry name" value="Helical backbone' metal receptor"/>
    <property type="match status" value="1"/>
</dbReference>
<keyword evidence="1" id="KW-1133">Transmembrane helix</keyword>
<name>A0A8D5U7V1_9CREN</name>
<keyword evidence="1" id="KW-0812">Transmembrane</keyword>
<accession>A0A8D5U7V1</accession>
<dbReference type="GeneID" id="66163982"/>
<feature type="transmembrane region" description="Helical" evidence="1">
    <location>
        <begin position="5"/>
        <end position="25"/>
    </location>
</feature>
<keyword evidence="1" id="KW-0472">Membrane</keyword>
<dbReference type="KEGG" id="csty:KN1_22510"/>
<dbReference type="InterPro" id="IPR002491">
    <property type="entry name" value="ABC_transptr_periplasmic_BD"/>
</dbReference>
<dbReference type="PANTHER" id="PTHR30535:SF34">
    <property type="entry name" value="MOLYBDATE-BINDING PROTEIN MOLA"/>
    <property type="match status" value="1"/>
</dbReference>
<organism evidence="3 4">
    <name type="scientific">Stygiolobus caldivivus</name>
    <dbReference type="NCBI Taxonomy" id="2824673"/>
    <lineage>
        <taxon>Archaea</taxon>
        <taxon>Thermoproteota</taxon>
        <taxon>Thermoprotei</taxon>
        <taxon>Sulfolobales</taxon>
        <taxon>Sulfolobaceae</taxon>
        <taxon>Stygiolobus</taxon>
    </lineage>
</organism>
<dbReference type="Proteomes" id="UP000825123">
    <property type="component" value="Chromosome"/>
</dbReference>